<proteinExistence type="predicted"/>
<sequence length="187" mass="21114">MKNFVRLGHIKDLVINNPRYSEGILEFPVMAPGKTSIPIIIARGNVHECLIFSHLVSVKDWCMRIYWEKLLEIAELHRIPIHDMAIVHEMDFKAQLSVLNECSAKSCALVSLPSEDAGIQVLADQGILPSLQRFQCGSCIKNMDVQGDDSGGEYLNGDMAQHIRKLRGMQFIPQSSSILRETKIRQR</sequence>
<accession>A0A8E2AZZ6</accession>
<evidence type="ECO:0000313" key="1">
    <source>
        <dbReference type="EMBL" id="OCH89692.1"/>
    </source>
</evidence>
<keyword evidence="2" id="KW-1185">Reference proteome</keyword>
<gene>
    <name evidence="1" type="ORF">OBBRIDRAFT_653219</name>
</gene>
<dbReference type="Proteomes" id="UP000250043">
    <property type="component" value="Unassembled WGS sequence"/>
</dbReference>
<reference evidence="1 2" key="1">
    <citation type="submission" date="2016-07" db="EMBL/GenBank/DDBJ databases">
        <title>Draft genome of the white-rot fungus Obba rivulosa 3A-2.</title>
        <authorList>
            <consortium name="DOE Joint Genome Institute"/>
            <person name="Miettinen O."/>
            <person name="Riley R."/>
            <person name="Acob R."/>
            <person name="Barry K."/>
            <person name="Cullen D."/>
            <person name="De Vries R."/>
            <person name="Hainaut M."/>
            <person name="Hatakka A."/>
            <person name="Henrissat B."/>
            <person name="Hilden K."/>
            <person name="Kuo R."/>
            <person name="Labutti K."/>
            <person name="Lipzen A."/>
            <person name="Makela M.R."/>
            <person name="Sandor L."/>
            <person name="Spatafora J.W."/>
            <person name="Grigoriev I.V."/>
            <person name="Hibbett D.S."/>
        </authorList>
    </citation>
    <scope>NUCLEOTIDE SEQUENCE [LARGE SCALE GENOMIC DNA]</scope>
    <source>
        <strain evidence="1 2">3A-2</strain>
    </source>
</reference>
<dbReference type="EMBL" id="KV722421">
    <property type="protein sequence ID" value="OCH89692.1"/>
    <property type="molecule type" value="Genomic_DNA"/>
</dbReference>
<protein>
    <submittedName>
        <fullName evidence="1">Uncharacterized protein</fullName>
    </submittedName>
</protein>
<name>A0A8E2AZZ6_9APHY</name>
<dbReference type="OrthoDB" id="10647775at2759"/>
<dbReference type="AlphaFoldDB" id="A0A8E2AZZ6"/>
<organism evidence="1 2">
    <name type="scientific">Obba rivulosa</name>
    <dbReference type="NCBI Taxonomy" id="1052685"/>
    <lineage>
        <taxon>Eukaryota</taxon>
        <taxon>Fungi</taxon>
        <taxon>Dikarya</taxon>
        <taxon>Basidiomycota</taxon>
        <taxon>Agaricomycotina</taxon>
        <taxon>Agaricomycetes</taxon>
        <taxon>Polyporales</taxon>
        <taxon>Gelatoporiaceae</taxon>
        <taxon>Obba</taxon>
    </lineage>
</organism>
<evidence type="ECO:0000313" key="2">
    <source>
        <dbReference type="Proteomes" id="UP000250043"/>
    </source>
</evidence>